<dbReference type="Pfam" id="PF09972">
    <property type="entry name" value="DUF2207"/>
    <property type="match status" value="1"/>
</dbReference>
<keyword evidence="1" id="KW-1133">Transmembrane helix</keyword>
<proteinExistence type="predicted"/>
<keyword evidence="2" id="KW-0732">Signal</keyword>
<dbReference type="Pfam" id="PF20990">
    <property type="entry name" value="DUF2207_C"/>
    <property type="match status" value="1"/>
</dbReference>
<feature type="transmembrane region" description="Helical" evidence="1">
    <location>
        <begin position="450"/>
        <end position="471"/>
    </location>
</feature>
<name>A0A917A8H0_9STRE</name>
<comment type="caution">
    <text evidence="5">The sequence shown here is derived from an EMBL/GenBank/DDBJ whole genome shotgun (WGS) entry which is preliminary data.</text>
</comment>
<keyword evidence="6" id="KW-1185">Reference proteome</keyword>
<reference evidence="5" key="1">
    <citation type="journal article" date="2014" name="Int. J. Syst. Evol. Microbiol.">
        <title>Complete genome sequence of Corynebacterium casei LMG S-19264T (=DSM 44701T), isolated from a smear-ripened cheese.</title>
        <authorList>
            <consortium name="US DOE Joint Genome Institute (JGI-PGF)"/>
            <person name="Walter F."/>
            <person name="Albersmeier A."/>
            <person name="Kalinowski J."/>
            <person name="Ruckert C."/>
        </authorList>
    </citation>
    <scope>NUCLEOTIDE SEQUENCE</scope>
    <source>
        <strain evidence="5">CGMCC 1.15533</strain>
    </source>
</reference>
<feature type="chain" id="PRO_5037641630" description="DUF2207 domain-containing protein" evidence="2">
    <location>
        <begin position="23"/>
        <end position="604"/>
    </location>
</feature>
<keyword evidence="1" id="KW-0812">Transmembrane</keyword>
<evidence type="ECO:0000259" key="3">
    <source>
        <dbReference type="Pfam" id="PF09972"/>
    </source>
</evidence>
<dbReference type="RefSeq" id="WP_068989090.1">
    <property type="nucleotide sequence ID" value="NZ_BMJN01000029.1"/>
</dbReference>
<feature type="signal peptide" evidence="2">
    <location>
        <begin position="1"/>
        <end position="22"/>
    </location>
</feature>
<reference evidence="5" key="2">
    <citation type="submission" date="2020-09" db="EMBL/GenBank/DDBJ databases">
        <authorList>
            <person name="Sun Q."/>
            <person name="Zhou Y."/>
        </authorList>
    </citation>
    <scope>NUCLEOTIDE SEQUENCE</scope>
    <source>
        <strain evidence="5">CGMCC 1.15533</strain>
    </source>
</reference>
<accession>A0A917A8H0</accession>
<feature type="transmembrane region" description="Helical" evidence="1">
    <location>
        <begin position="425"/>
        <end position="444"/>
    </location>
</feature>
<evidence type="ECO:0000313" key="6">
    <source>
        <dbReference type="Proteomes" id="UP000660801"/>
    </source>
</evidence>
<dbReference type="InterPro" id="IPR018702">
    <property type="entry name" value="DUF2207"/>
</dbReference>
<evidence type="ECO:0000256" key="2">
    <source>
        <dbReference type="SAM" id="SignalP"/>
    </source>
</evidence>
<gene>
    <name evidence="5" type="ORF">GCM10011510_15450</name>
</gene>
<feature type="domain" description="Predicted membrane protein YciQ-like C-terminal" evidence="4">
    <location>
        <begin position="298"/>
        <end position="534"/>
    </location>
</feature>
<evidence type="ECO:0000313" key="5">
    <source>
        <dbReference type="EMBL" id="GGE35002.1"/>
    </source>
</evidence>
<evidence type="ECO:0000259" key="4">
    <source>
        <dbReference type="Pfam" id="PF20990"/>
    </source>
</evidence>
<evidence type="ECO:0008006" key="7">
    <source>
        <dbReference type="Google" id="ProtNLM"/>
    </source>
</evidence>
<protein>
    <recommendedName>
        <fullName evidence="7">DUF2207 domain-containing protein</fullName>
    </recommendedName>
</protein>
<keyword evidence="1" id="KW-0472">Membrane</keyword>
<dbReference type="InterPro" id="IPR048389">
    <property type="entry name" value="YciQ-like_C"/>
</dbReference>
<sequence>MKKWLFSCVFLLILFAIPSVLAEDLQVSDYNIDVSVQKNGDLVVSEEMTFQANRQYNGVYYQLDKQETKGKYTQVTDVSAAEKTAQGEQTLSQSDSQQEQTYQLSDTGSYLKFKLFLPLNNNSRTVLLRYTLKQSVINYLDAAEINRKFVGQGWEIDQKNIRIHIRFPEALSAEHLKAWGHASDEGQVTIDPDYKGVTFTSPHNQAGDFIEARVLFSPDLTADNPNQVSTQAWDRITSEEGKRAYETLRHQKEIEEEKKQARILSIGLFPVLGAILLGVYPFVHKPYKRWEEKIPLVPEHLFEIPRDLSPAVVNVAIFHRLDGADLGATLLDLVRKKKVALEALSKDYGFTLLSKEGLLAHEDVLVSFLFDTISSDNSWLTLNQIKRYAKKHPNKYVNHLQQFKTAASNQAPSYSDKNTRFSTSYTWISSVIAILALFISIWTLDLSADFIPYTIGISVLVCGILLSNRLFHHLFLKRRSQKEEYEYRQWKAFRKMLIDISRLDQADIESVIIWDHILVYAVSLGVAKEVIQRLKQVFPEGLPTTNFNADYQSFIYNTAFLNQFNHSFQQSYQAATSINTSGSGGGFSGGSSGGFGGGSGGGGF</sequence>
<organism evidence="5 6">
    <name type="scientific">Streptococcus himalayensis</name>
    <dbReference type="NCBI Taxonomy" id="1888195"/>
    <lineage>
        <taxon>Bacteria</taxon>
        <taxon>Bacillati</taxon>
        <taxon>Bacillota</taxon>
        <taxon>Bacilli</taxon>
        <taxon>Lactobacillales</taxon>
        <taxon>Streptococcaceae</taxon>
        <taxon>Streptococcus</taxon>
    </lineage>
</organism>
<dbReference type="EMBL" id="BMJN01000029">
    <property type="protein sequence ID" value="GGE35002.1"/>
    <property type="molecule type" value="Genomic_DNA"/>
</dbReference>
<dbReference type="AlphaFoldDB" id="A0A917A8H0"/>
<dbReference type="OrthoDB" id="2138002at2"/>
<dbReference type="Proteomes" id="UP000660801">
    <property type="component" value="Unassembled WGS sequence"/>
</dbReference>
<feature type="domain" description="DUF2207" evidence="3">
    <location>
        <begin position="27"/>
        <end position="216"/>
    </location>
</feature>
<evidence type="ECO:0000256" key="1">
    <source>
        <dbReference type="SAM" id="Phobius"/>
    </source>
</evidence>
<feature type="transmembrane region" description="Helical" evidence="1">
    <location>
        <begin position="263"/>
        <end position="283"/>
    </location>
</feature>